<dbReference type="Proteomes" id="UP000270487">
    <property type="component" value="Chromosome"/>
</dbReference>
<reference evidence="1 2" key="1">
    <citation type="submission" date="2018-12" db="EMBL/GenBank/DDBJ databases">
        <authorList>
            <consortium name="Pathogen Informatics"/>
        </authorList>
    </citation>
    <scope>NUCLEOTIDE SEQUENCE [LARGE SCALE GENOMIC DNA]</scope>
    <source>
        <strain evidence="1 2">NCTC13193</strain>
    </source>
</reference>
<gene>
    <name evidence="1" type="ORF">NCTC13193_00506</name>
</gene>
<dbReference type="EMBL" id="LR134492">
    <property type="protein sequence ID" value="VEI62680.1"/>
    <property type="molecule type" value="Genomic_DNA"/>
</dbReference>
<sequence>MLRANSLDNRTGGLTLDKGNDVRINNVLNNNYGVIRSALGSTELYASTVNNNAGLLGGQEVHVHTDTLRNDEGLIFAEKTAEIKAATLYNRNSGNFGRVMGVHIDMPEDTQGALSAWAI</sequence>
<dbReference type="NCBIfam" id="TIGR01731">
    <property type="entry name" value="fil_hemag_20aa"/>
    <property type="match status" value="2"/>
</dbReference>
<dbReference type="AlphaFoldDB" id="A0A3S5AFU2"/>
<organism evidence="1 2">
    <name type="scientific">Serratia fonticola</name>
    <dbReference type="NCBI Taxonomy" id="47917"/>
    <lineage>
        <taxon>Bacteria</taxon>
        <taxon>Pseudomonadati</taxon>
        <taxon>Pseudomonadota</taxon>
        <taxon>Gammaproteobacteria</taxon>
        <taxon>Enterobacterales</taxon>
        <taxon>Yersiniaceae</taxon>
        <taxon>Serratia</taxon>
    </lineage>
</organism>
<proteinExistence type="predicted"/>
<name>A0A3S5AFU2_SERFO</name>
<accession>A0A3S5AFU2</accession>
<evidence type="ECO:0000313" key="1">
    <source>
        <dbReference type="EMBL" id="VEI62680.1"/>
    </source>
</evidence>
<protein>
    <submittedName>
        <fullName evidence="1">Uncharacterized protein</fullName>
    </submittedName>
</protein>
<evidence type="ECO:0000313" key="2">
    <source>
        <dbReference type="Proteomes" id="UP000270487"/>
    </source>
</evidence>
<dbReference type="InterPro" id="IPR010069">
    <property type="entry name" value="CdiA_FHA1_rpt"/>
</dbReference>